<dbReference type="RefSeq" id="WP_003938923.1">
    <property type="nucleotide sequence ID" value="NZ_AOEX01000095.1"/>
</dbReference>
<evidence type="ECO:0000313" key="1">
    <source>
        <dbReference type="EMBL" id="EME53266.1"/>
    </source>
</evidence>
<keyword evidence="2" id="KW-1185">Reference proteome</keyword>
<dbReference type="Proteomes" id="UP000011731">
    <property type="component" value="Unassembled WGS sequence"/>
</dbReference>
<dbReference type="EMBL" id="AOEX01000095">
    <property type="protein sequence ID" value="EME53266.1"/>
    <property type="molecule type" value="Genomic_DNA"/>
</dbReference>
<accession>M2WX01</accession>
<sequence>MDTDEQHHIDEVRRRLRTRFPQVDPDSIDRAIASAHHRLDGRPIRDFVPVLVERAALNTLRGTYRDMPEL</sequence>
<dbReference type="PATRIC" id="fig|1278076.4.peg.4987"/>
<name>M2WX01_9NOCA</name>
<comment type="caution">
    <text evidence="1">The sequence shown here is derived from an EMBL/GenBank/DDBJ whole genome shotgun (WGS) entry which is preliminary data.</text>
</comment>
<protein>
    <submittedName>
        <fullName evidence="1">Uncharacterized protein</fullName>
    </submittedName>
</protein>
<organism evidence="1 2">
    <name type="scientific">Rhodococcus ruber BKS 20-38</name>
    <dbReference type="NCBI Taxonomy" id="1278076"/>
    <lineage>
        <taxon>Bacteria</taxon>
        <taxon>Bacillati</taxon>
        <taxon>Actinomycetota</taxon>
        <taxon>Actinomycetes</taxon>
        <taxon>Mycobacteriales</taxon>
        <taxon>Nocardiaceae</taxon>
        <taxon>Rhodococcus</taxon>
    </lineage>
</organism>
<evidence type="ECO:0000313" key="2">
    <source>
        <dbReference type="Proteomes" id="UP000011731"/>
    </source>
</evidence>
<reference evidence="1 2" key="1">
    <citation type="journal article" date="2013" name="Genome Announc.">
        <title>Draft Genome Sequence of Rhodococcus ruber Strain BKS 20-38.</title>
        <authorList>
            <person name="Bala M."/>
            <person name="Kumar S."/>
            <person name="Raghava G.P."/>
            <person name="Mayilraj S."/>
        </authorList>
    </citation>
    <scope>NUCLEOTIDE SEQUENCE [LARGE SCALE GENOMIC DNA]</scope>
    <source>
        <strain evidence="1 2">BKS 20-38</strain>
    </source>
</reference>
<dbReference type="NCBIfam" id="NF046112">
    <property type="entry name" value="MSMEG_6209_Nter"/>
    <property type="match status" value="1"/>
</dbReference>
<proteinExistence type="predicted"/>
<dbReference type="Gene3D" id="1.10.8.1060">
    <property type="entry name" value="Corynebacterium glutamicum thioredoxin-dependent arsenate reductase, N-terminal domain"/>
    <property type="match status" value="1"/>
</dbReference>
<dbReference type="AlphaFoldDB" id="M2WX01"/>
<gene>
    <name evidence="1" type="ORF">G352_24311</name>
</gene>